<dbReference type="Gene3D" id="3.30.700.10">
    <property type="entry name" value="Glycoprotein, Type 4 Pilin"/>
    <property type="match status" value="1"/>
</dbReference>
<dbReference type="Pfam" id="PF07963">
    <property type="entry name" value="N_methyl"/>
    <property type="match status" value="1"/>
</dbReference>
<dbReference type="InterPro" id="IPR045584">
    <property type="entry name" value="Pilin-like"/>
</dbReference>
<protein>
    <submittedName>
        <fullName evidence="2">DUF1559 domain-containing protein</fullName>
    </submittedName>
</protein>
<dbReference type="NCBIfam" id="TIGR04294">
    <property type="entry name" value="pre_pil_HX9DG"/>
    <property type="match status" value="1"/>
</dbReference>
<reference evidence="2" key="1">
    <citation type="submission" date="2024-05" db="EMBL/GenBank/DDBJ databases">
        <title>Planctomycetes of the genus Singulisphaera possess chitinolytic capabilities.</title>
        <authorList>
            <person name="Ivanova A."/>
        </authorList>
    </citation>
    <scope>NUCLEOTIDE SEQUENCE</scope>
    <source>
        <strain evidence="2">Ch08T</strain>
    </source>
</reference>
<evidence type="ECO:0000313" key="2">
    <source>
        <dbReference type="EMBL" id="XBH05154.1"/>
    </source>
</evidence>
<dbReference type="Pfam" id="PF07596">
    <property type="entry name" value="SBP_bac_10"/>
    <property type="match status" value="1"/>
</dbReference>
<dbReference type="RefSeq" id="WP_406697957.1">
    <property type="nucleotide sequence ID" value="NZ_CP155447.1"/>
</dbReference>
<gene>
    <name evidence="2" type="ORF">V5E97_03795</name>
</gene>
<proteinExistence type="predicted"/>
<dbReference type="NCBIfam" id="TIGR02532">
    <property type="entry name" value="IV_pilin_GFxxxE"/>
    <property type="match status" value="1"/>
</dbReference>
<dbReference type="AlphaFoldDB" id="A0AAU7CJF3"/>
<dbReference type="InterPro" id="IPR027558">
    <property type="entry name" value="Pre_pil_HX9DG_C"/>
</dbReference>
<dbReference type="SUPFAM" id="SSF54523">
    <property type="entry name" value="Pili subunits"/>
    <property type="match status" value="1"/>
</dbReference>
<dbReference type="PANTHER" id="PTHR30093:SF2">
    <property type="entry name" value="TYPE II SECRETION SYSTEM PROTEIN H"/>
    <property type="match status" value="1"/>
</dbReference>
<sequence>MHLRRRGFTLIELLVVIAIIAVLIALLLPAVQSAREAARRAQCVNNLKQIGLACMNYESTMEVLPPGIKGSIWGTWMVFVLPYTEQQALFNAWNFQGNNTNAFSGITYGSVFNITVSTSRLNTFTCPSDTPNAPIVQTYNIGGRTSWPVTSHNYAANFGNLFVFQNQTGTSGSATVPYLGAPFSDIGSPLATLVSITLAAPIGGYVDVKLSSITDGLSNTMLASEVVQGQGTGGQYNARYDLRGFAWWYGGATFESWLAPNSTLPDQMESGGYCVYPYPNNPPCIAAPSVLYITNAARSRHPGGVNTVMADGSVKFVKNSVNLATWRALSTTQGGEVISSDAF</sequence>
<dbReference type="InterPro" id="IPR012902">
    <property type="entry name" value="N_methyl_site"/>
</dbReference>
<accession>A0AAU7CJF3</accession>
<evidence type="ECO:0000259" key="1">
    <source>
        <dbReference type="Pfam" id="PF07596"/>
    </source>
</evidence>
<dbReference type="EMBL" id="CP155447">
    <property type="protein sequence ID" value="XBH05154.1"/>
    <property type="molecule type" value="Genomic_DNA"/>
</dbReference>
<feature type="domain" description="DUF1559" evidence="1">
    <location>
        <begin position="32"/>
        <end position="322"/>
    </location>
</feature>
<dbReference type="PROSITE" id="PS00409">
    <property type="entry name" value="PROKAR_NTER_METHYL"/>
    <property type="match status" value="1"/>
</dbReference>
<organism evidence="2">
    <name type="scientific">Singulisphaera sp. Ch08</name>
    <dbReference type="NCBI Taxonomy" id="3120278"/>
    <lineage>
        <taxon>Bacteria</taxon>
        <taxon>Pseudomonadati</taxon>
        <taxon>Planctomycetota</taxon>
        <taxon>Planctomycetia</taxon>
        <taxon>Isosphaerales</taxon>
        <taxon>Isosphaeraceae</taxon>
        <taxon>Singulisphaera</taxon>
    </lineage>
</organism>
<dbReference type="PANTHER" id="PTHR30093">
    <property type="entry name" value="GENERAL SECRETION PATHWAY PROTEIN G"/>
    <property type="match status" value="1"/>
</dbReference>
<dbReference type="InterPro" id="IPR011453">
    <property type="entry name" value="DUF1559"/>
</dbReference>
<name>A0AAU7CJF3_9BACT</name>